<sequence>MQPFFYRGKCRKMAGIGGSRREGEDGRRGKNDGRTREKYGWAGVRNGQVTPVYPAHPWASTRYARHRPYQGLKEQ</sequence>
<evidence type="ECO:0000313" key="3">
    <source>
        <dbReference type="Proteomes" id="UP000054172"/>
    </source>
</evidence>
<organism evidence="2 3">
    <name type="scientific">Candidatus [Bacteroides] periocalifornicus</name>
    <dbReference type="NCBI Taxonomy" id="1702214"/>
    <lineage>
        <taxon>Bacteria</taxon>
        <taxon>Pseudomonadati</taxon>
        <taxon>Bacteroidota</taxon>
    </lineage>
</organism>
<protein>
    <submittedName>
        <fullName evidence="2">Uncharacterized protein</fullName>
    </submittedName>
</protein>
<name>A0A0Q4B8K5_9BACT</name>
<evidence type="ECO:0000256" key="1">
    <source>
        <dbReference type="SAM" id="MobiDB-lite"/>
    </source>
</evidence>
<dbReference type="AlphaFoldDB" id="A0A0Q4B8K5"/>
<accession>A0A0Q4B8K5</accession>
<evidence type="ECO:0000313" key="2">
    <source>
        <dbReference type="EMBL" id="KQM08577.1"/>
    </source>
</evidence>
<gene>
    <name evidence="2" type="ORF">AL399_06450</name>
</gene>
<dbReference type="EMBL" id="LIIK01000030">
    <property type="protein sequence ID" value="KQM08577.1"/>
    <property type="molecule type" value="Genomic_DNA"/>
</dbReference>
<dbReference type="PATRIC" id="fig|1702214.3.peg.590"/>
<proteinExistence type="predicted"/>
<comment type="caution">
    <text evidence="2">The sequence shown here is derived from an EMBL/GenBank/DDBJ whole genome shotgun (WGS) entry which is preliminary data.</text>
</comment>
<reference evidence="2" key="1">
    <citation type="submission" date="2015-08" db="EMBL/GenBank/DDBJ databases">
        <title>Candidatus Bacteriodes Periocalifornicus.</title>
        <authorList>
            <person name="McLean J.S."/>
            <person name="Kelley S."/>
        </authorList>
    </citation>
    <scope>NUCLEOTIDE SEQUENCE [LARGE SCALE GENOMIC DNA]</scope>
    <source>
        <strain evidence="2">12B</strain>
    </source>
</reference>
<dbReference type="Proteomes" id="UP000054172">
    <property type="component" value="Unassembled WGS sequence"/>
</dbReference>
<keyword evidence="3" id="KW-1185">Reference proteome</keyword>
<feature type="compositionally biased region" description="Basic and acidic residues" evidence="1">
    <location>
        <begin position="19"/>
        <end position="39"/>
    </location>
</feature>
<feature type="region of interest" description="Disordered" evidence="1">
    <location>
        <begin position="15"/>
        <end position="39"/>
    </location>
</feature>